<feature type="compositionally biased region" description="Polar residues" evidence="1">
    <location>
        <begin position="364"/>
        <end position="388"/>
    </location>
</feature>
<dbReference type="CDD" id="cd00303">
    <property type="entry name" value="retropepsin_like"/>
    <property type="match status" value="1"/>
</dbReference>
<evidence type="ECO:0000259" key="2">
    <source>
        <dbReference type="SMART" id="SM00343"/>
    </source>
</evidence>
<evidence type="ECO:0000256" key="1">
    <source>
        <dbReference type="SAM" id="MobiDB-lite"/>
    </source>
</evidence>
<dbReference type="AlphaFoldDB" id="A0A0D6LF70"/>
<keyword evidence="4" id="KW-1185">Reference proteome</keyword>
<feature type="region of interest" description="Disordered" evidence="1">
    <location>
        <begin position="603"/>
        <end position="673"/>
    </location>
</feature>
<feature type="compositionally biased region" description="Basic residues" evidence="1">
    <location>
        <begin position="664"/>
        <end position="673"/>
    </location>
</feature>
<organism evidence="3 4">
    <name type="scientific">Ancylostoma ceylanicum</name>
    <dbReference type="NCBI Taxonomy" id="53326"/>
    <lineage>
        <taxon>Eukaryota</taxon>
        <taxon>Metazoa</taxon>
        <taxon>Ecdysozoa</taxon>
        <taxon>Nematoda</taxon>
        <taxon>Chromadorea</taxon>
        <taxon>Rhabditida</taxon>
        <taxon>Rhabditina</taxon>
        <taxon>Rhabditomorpha</taxon>
        <taxon>Strongyloidea</taxon>
        <taxon>Ancylostomatidae</taxon>
        <taxon>Ancylostomatinae</taxon>
        <taxon>Ancylostoma</taxon>
    </lineage>
</organism>
<sequence length="673" mass="75025">MKLCWKCLATGHRSSQCQAPPCRFCDRNHHSALCFNRESSSHSTERGPQYQEVKHKTQHVPHYIFNLTISTDDEECDDGEDVFYVNSARLMEEPDQSCTTAHTPNDSHPSARLMVVGAVTYNFDTKMNQRLMVLLDSGSQHSYIRKSTTIQLGLVLEKPRLITTIAFGGHRHTEESFLVHLTLQDQHRQPFDLELWTRETITSIPRSHCPSEETKTLRASGEESAVDVDVLIGINYYWEAMTPINNQKLDSGLILSHTRFGPVLSGTQNSMPSHSHCAGTSLEDDELTSKTDRMIRQLFELESAGITEESEAETSEIIQHYYNTVIKSALGQQKHDGNNTRAAQSTSSAPTTQTGSNHTDDTPNTHARSAKTHSGTTQTKQHGPTTPLNPRLSGGAEPKSRPHPPYESPRVDKPLPQEPPQAGQKSRAIATPRGESQGKGKRRLQTDGVAREHESPPPQSHAASLLYGSNNSLASGRSGHQGQYGGAHSIERPLSPDSWSKPPAPTVPPPGTDPCAFCSSRQHFTSDCVEFPWLSVRASMAEKYDLCSNCVKKHYGDCVRKDPCSRCYKTGHHRTFCVKNVWAKPDIRMPAEQFYTELARRTYRHPPPGANVRQPHHRSRHHRPYHPAVKQQHDGPHSHESEDPECSAHSQKGTGGRGTQSKATIRRATHRGR</sequence>
<dbReference type="GO" id="GO:0006508">
    <property type="term" value="P:proteolysis"/>
    <property type="evidence" value="ECO:0007669"/>
    <property type="project" value="InterPro"/>
</dbReference>
<dbReference type="PROSITE" id="PS00141">
    <property type="entry name" value="ASP_PROTEASE"/>
    <property type="match status" value="1"/>
</dbReference>
<feature type="region of interest" description="Disordered" evidence="1">
    <location>
        <begin position="267"/>
        <end position="286"/>
    </location>
</feature>
<feature type="compositionally biased region" description="Basic and acidic residues" evidence="1">
    <location>
        <begin position="631"/>
        <end position="641"/>
    </location>
</feature>
<dbReference type="GO" id="GO:0008270">
    <property type="term" value="F:zinc ion binding"/>
    <property type="evidence" value="ECO:0007669"/>
    <property type="project" value="InterPro"/>
</dbReference>
<reference evidence="3 4" key="1">
    <citation type="submission" date="2013-05" db="EMBL/GenBank/DDBJ databases">
        <title>Draft genome of the parasitic nematode Anyclostoma ceylanicum.</title>
        <authorList>
            <person name="Mitreva M."/>
        </authorList>
    </citation>
    <scope>NUCLEOTIDE SEQUENCE [LARGE SCALE GENOMIC DNA]</scope>
</reference>
<feature type="domain" description="CCHC-type" evidence="2">
    <location>
        <begin position="514"/>
        <end position="530"/>
    </location>
</feature>
<dbReference type="Proteomes" id="UP000054495">
    <property type="component" value="Unassembled WGS sequence"/>
</dbReference>
<feature type="compositionally biased region" description="Basic residues" evidence="1">
    <location>
        <begin position="614"/>
        <end position="625"/>
    </location>
</feature>
<feature type="domain" description="CCHC-type" evidence="2">
    <location>
        <begin position="3"/>
        <end position="19"/>
    </location>
</feature>
<proteinExistence type="predicted"/>
<dbReference type="GO" id="GO:0003676">
    <property type="term" value="F:nucleic acid binding"/>
    <property type="evidence" value="ECO:0007669"/>
    <property type="project" value="InterPro"/>
</dbReference>
<feature type="compositionally biased region" description="Pro residues" evidence="1">
    <location>
        <begin position="502"/>
        <end position="511"/>
    </location>
</feature>
<feature type="region of interest" description="Disordered" evidence="1">
    <location>
        <begin position="333"/>
        <end position="511"/>
    </location>
</feature>
<dbReference type="InterPro" id="IPR001969">
    <property type="entry name" value="Aspartic_peptidase_AS"/>
</dbReference>
<evidence type="ECO:0000313" key="3">
    <source>
        <dbReference type="EMBL" id="EPB66282.1"/>
    </source>
</evidence>
<name>A0A0D6LF70_9BILA</name>
<feature type="domain" description="CCHC-type" evidence="2">
    <location>
        <begin position="563"/>
        <end position="579"/>
    </location>
</feature>
<gene>
    <name evidence="3" type="ORF">ANCCEY_14626</name>
</gene>
<evidence type="ECO:0000313" key="4">
    <source>
        <dbReference type="Proteomes" id="UP000054495"/>
    </source>
</evidence>
<dbReference type="EMBL" id="KE126280">
    <property type="protein sequence ID" value="EPB66282.1"/>
    <property type="molecule type" value="Genomic_DNA"/>
</dbReference>
<dbReference type="InterPro" id="IPR001878">
    <property type="entry name" value="Znf_CCHC"/>
</dbReference>
<protein>
    <submittedName>
        <fullName evidence="3">Zinc knuckle</fullName>
    </submittedName>
</protein>
<accession>A0A0D6LF70</accession>
<feature type="compositionally biased region" description="Polar residues" evidence="1">
    <location>
        <begin position="467"/>
        <end position="481"/>
    </location>
</feature>
<feature type="compositionally biased region" description="Low complexity" evidence="1">
    <location>
        <begin position="340"/>
        <end position="354"/>
    </location>
</feature>
<dbReference type="SMART" id="SM00343">
    <property type="entry name" value="ZnF_C2HC"/>
    <property type="match status" value="3"/>
</dbReference>
<dbReference type="GO" id="GO:0004190">
    <property type="term" value="F:aspartic-type endopeptidase activity"/>
    <property type="evidence" value="ECO:0007669"/>
    <property type="project" value="InterPro"/>
</dbReference>